<dbReference type="Proteomes" id="UP000605846">
    <property type="component" value="Unassembled WGS sequence"/>
</dbReference>
<gene>
    <name evidence="2" type="ORF">EC973_001669</name>
</gene>
<proteinExistence type="predicted"/>
<dbReference type="Gene3D" id="1.25.40.10">
    <property type="entry name" value="Tetratricopeptide repeat domain"/>
    <property type="match status" value="2"/>
</dbReference>
<protein>
    <submittedName>
        <fullName evidence="2">Uncharacterized protein</fullName>
    </submittedName>
</protein>
<dbReference type="OrthoDB" id="272077at2759"/>
<dbReference type="InterPro" id="IPR006597">
    <property type="entry name" value="Sel1-like"/>
</dbReference>
<dbReference type="AlphaFoldDB" id="A0A8H7EV53"/>
<dbReference type="SUPFAM" id="SSF81901">
    <property type="entry name" value="HCP-like"/>
    <property type="match status" value="1"/>
</dbReference>
<dbReference type="SMART" id="SM00671">
    <property type="entry name" value="SEL1"/>
    <property type="match status" value="6"/>
</dbReference>
<evidence type="ECO:0000313" key="3">
    <source>
        <dbReference type="Proteomes" id="UP000605846"/>
    </source>
</evidence>
<accession>A0A8H7EV53</accession>
<keyword evidence="3" id="KW-1185">Reference proteome</keyword>
<dbReference type="EMBL" id="JABAYA010000014">
    <property type="protein sequence ID" value="KAF7730720.1"/>
    <property type="molecule type" value="Genomic_DNA"/>
</dbReference>
<evidence type="ECO:0000313" key="2">
    <source>
        <dbReference type="EMBL" id="KAF7730720.1"/>
    </source>
</evidence>
<evidence type="ECO:0000256" key="1">
    <source>
        <dbReference type="ARBA" id="ARBA00022737"/>
    </source>
</evidence>
<name>A0A8H7EV53_9FUNG</name>
<reference evidence="2" key="1">
    <citation type="submission" date="2020-01" db="EMBL/GenBank/DDBJ databases">
        <title>Genome Sequencing of Three Apophysomyces-Like Fungal Strains Confirms a Novel Fungal Genus in the Mucoromycota with divergent Burkholderia-like Endosymbiotic Bacteria.</title>
        <authorList>
            <person name="Stajich J.E."/>
            <person name="Macias A.M."/>
            <person name="Carter-House D."/>
            <person name="Lovett B."/>
            <person name="Kasson L.R."/>
            <person name="Berry K."/>
            <person name="Grigoriev I."/>
            <person name="Chang Y."/>
            <person name="Spatafora J."/>
            <person name="Kasson M.T."/>
        </authorList>
    </citation>
    <scope>NUCLEOTIDE SEQUENCE</scope>
    <source>
        <strain evidence="2">NRRL A-21654</strain>
    </source>
</reference>
<organism evidence="2 3">
    <name type="scientific">Apophysomyces ossiformis</name>
    <dbReference type="NCBI Taxonomy" id="679940"/>
    <lineage>
        <taxon>Eukaryota</taxon>
        <taxon>Fungi</taxon>
        <taxon>Fungi incertae sedis</taxon>
        <taxon>Mucoromycota</taxon>
        <taxon>Mucoromycotina</taxon>
        <taxon>Mucoromycetes</taxon>
        <taxon>Mucorales</taxon>
        <taxon>Mucorineae</taxon>
        <taxon>Mucoraceae</taxon>
        <taxon>Apophysomyces</taxon>
    </lineage>
</organism>
<keyword evidence="1" id="KW-0677">Repeat</keyword>
<dbReference type="Pfam" id="PF08238">
    <property type="entry name" value="Sel1"/>
    <property type="match status" value="7"/>
</dbReference>
<dbReference type="InterPro" id="IPR051726">
    <property type="entry name" value="Chitin_Synth_Reg"/>
</dbReference>
<dbReference type="InterPro" id="IPR011990">
    <property type="entry name" value="TPR-like_helical_dom_sf"/>
</dbReference>
<comment type="caution">
    <text evidence="2">The sequence shown here is derived from an EMBL/GenBank/DDBJ whole genome shotgun (WGS) entry which is preliminary data.</text>
</comment>
<dbReference type="PANTHER" id="PTHR46430:SF1">
    <property type="entry name" value="CHITIN SYNTHASE REGULATOR SKT5-RELATED"/>
    <property type="match status" value="1"/>
</dbReference>
<dbReference type="PANTHER" id="PTHR46430">
    <property type="entry name" value="PROTEIN SKT5-RELATED"/>
    <property type="match status" value="1"/>
</dbReference>
<sequence length="411" mass="45566">MKKLEKIQSAVPHHTLLCNKPSPSSCNDRPNPPEILDHSHLRTGSRASLLSHPQTVQMYSDIAIKRKDMLTVQCDLAIFLIQVAKATKESDPDRCFYLTEAKKLLKRAASRGYATAQHHLGNLYISGLLHNSNNDHNDSKTRWDRAFGLFVQASKHHHADAAYRAAICYEQALGTGRDYGKAVQFYRKAAALNQPGAMYRLGMITIYGKLGISKDIRNGVKWLKRAAEAATKEYPHAVHELALLHERGTEGAVLFQDTAYCIELYSRAADQLDYAPSAFRLGECYEYGHLGCVKDPALSIHYYGLAARQGHGEACLAMATWCLVGSPKVLLPSEAEAYGWACRAAEKGLARAFYAVGYFTEVGIGVQSSPGEAIQWFRRAAAAGDPRAIQKLKDRDLLQESNPKQQICNIM</sequence>